<dbReference type="PANTHER" id="PTHR43396">
    <property type="entry name" value="FLAVOHEMOPROTEIN"/>
    <property type="match status" value="1"/>
</dbReference>
<reference evidence="17 18" key="1">
    <citation type="submission" date="2019-03" db="EMBL/GenBank/DDBJ databases">
        <title>Above-ground endophytic microbial communities from plants in different locations in the United States.</title>
        <authorList>
            <person name="Frank C."/>
        </authorList>
    </citation>
    <scope>NUCLEOTIDE SEQUENCE [LARGE SCALE GENOMIC DNA]</scope>
    <source>
        <strain evidence="17 18">LP_13_YM</strain>
    </source>
</reference>
<evidence type="ECO:0000256" key="14">
    <source>
        <dbReference type="RuleBase" id="RU000356"/>
    </source>
</evidence>
<dbReference type="CDD" id="cd06184">
    <property type="entry name" value="flavohem_like_fad_nad_binding"/>
    <property type="match status" value="1"/>
</dbReference>
<evidence type="ECO:0000256" key="3">
    <source>
        <dbReference type="ARBA" id="ARBA00012229"/>
    </source>
</evidence>
<comment type="function">
    <text evidence="11">Is involved in NO detoxification in an aerobic process, termed nitric oxide dioxygenase (NOD) reaction that utilizes O(2) and NAD(P)H to convert NO to nitrate, which protects the bacterium from various noxious nitrogen compounds. Therefore, plays a central role in the inducible response to nitrosative stress.</text>
</comment>
<proteinExistence type="inferred from homology"/>
<dbReference type="GO" id="GO:0046210">
    <property type="term" value="P:nitric oxide catabolic process"/>
    <property type="evidence" value="ECO:0007669"/>
    <property type="project" value="TreeGrafter"/>
</dbReference>
<dbReference type="GO" id="GO:0071949">
    <property type="term" value="F:FAD binding"/>
    <property type="evidence" value="ECO:0007669"/>
    <property type="project" value="TreeGrafter"/>
</dbReference>
<dbReference type="InterPro" id="IPR000971">
    <property type="entry name" value="Globin"/>
</dbReference>
<dbReference type="NCBIfam" id="NF009805">
    <property type="entry name" value="PRK13289.1"/>
    <property type="match status" value="1"/>
</dbReference>
<comment type="similarity">
    <text evidence="14">Belongs to the globin family.</text>
</comment>
<keyword evidence="5 14" id="KW-0349">Heme</keyword>
<dbReference type="Gene3D" id="1.10.490.10">
    <property type="entry name" value="Globins"/>
    <property type="match status" value="1"/>
</dbReference>
<dbReference type="InterPro" id="IPR017938">
    <property type="entry name" value="Riboflavin_synthase-like_b-brl"/>
</dbReference>
<keyword evidence="6 14" id="KW-0561">Oxygen transport</keyword>
<dbReference type="FunFam" id="1.10.490.10:FF:000003">
    <property type="entry name" value="Flavohemoprotein"/>
    <property type="match status" value="1"/>
</dbReference>
<sequence length="390" mass="43426">MLSAEHIAIVKATVPLLEVHGEILASHFYRLLLDEHPQLRSMFNQSRQINGEQARALSARILAYARNIDRMEQLGPVISTICSKHVSKYVQPEHYALVGECLMRTIRDVLGEETATDSLIKAWSIAYAQFAGVLVGAEFQMYDSQENASGGWRGLRSFVVVSRTMECDEIVSLRLRPLDGGEVIRHSPGQYIGLNVTIDGQELRRNYSLSAVANGHTYRISVKREPGGIVSNYLHDSVAIGETLALYPPSGEFTLQEGSRPLALISAGVGVTPVMAMLESAVQAGRAINFIHAARQRSVHAFRNRVDELAAAYPRLRRFYCYERGDTDDACTGLVTRERLRAWLPDILNLDVYVLGPLAFMRAIRVHLDALGVPWDDVHYEFFGVTSALE</sequence>
<organism evidence="17 18">
    <name type="scientific">Luteibacter rhizovicinus</name>
    <dbReference type="NCBI Taxonomy" id="242606"/>
    <lineage>
        <taxon>Bacteria</taxon>
        <taxon>Pseudomonadati</taxon>
        <taxon>Pseudomonadota</taxon>
        <taxon>Gammaproteobacteria</taxon>
        <taxon>Lysobacterales</taxon>
        <taxon>Rhodanobacteraceae</taxon>
        <taxon>Luteibacter</taxon>
    </lineage>
</organism>
<dbReference type="SUPFAM" id="SSF63380">
    <property type="entry name" value="Riboflavin synthase domain-like"/>
    <property type="match status" value="1"/>
</dbReference>
<evidence type="ECO:0000256" key="9">
    <source>
        <dbReference type="ARBA" id="ARBA00023004"/>
    </source>
</evidence>
<dbReference type="CDD" id="cd08922">
    <property type="entry name" value="FHb-globin"/>
    <property type="match status" value="1"/>
</dbReference>
<evidence type="ECO:0000256" key="5">
    <source>
        <dbReference type="ARBA" id="ARBA00022617"/>
    </source>
</evidence>
<evidence type="ECO:0000256" key="6">
    <source>
        <dbReference type="ARBA" id="ARBA00022621"/>
    </source>
</evidence>
<dbReference type="Gene3D" id="3.40.50.80">
    <property type="entry name" value="Nucleotide-binding domain of ferredoxin-NADP reductase (FNR) module"/>
    <property type="match status" value="1"/>
</dbReference>
<keyword evidence="17" id="KW-0223">Dioxygenase</keyword>
<dbReference type="InterPro" id="IPR039261">
    <property type="entry name" value="FNR_nucleotide-bd"/>
</dbReference>
<dbReference type="GO" id="GO:0020037">
    <property type="term" value="F:heme binding"/>
    <property type="evidence" value="ECO:0007669"/>
    <property type="project" value="InterPro"/>
</dbReference>
<keyword evidence="4" id="KW-0216">Detoxification</keyword>
<keyword evidence="9" id="KW-0408">Iron</keyword>
<dbReference type="GO" id="GO:0046872">
    <property type="term" value="F:metal ion binding"/>
    <property type="evidence" value="ECO:0007669"/>
    <property type="project" value="UniProtKB-KW"/>
</dbReference>
<evidence type="ECO:0000256" key="13">
    <source>
        <dbReference type="ARBA" id="ARBA00049433"/>
    </source>
</evidence>
<feature type="domain" description="FAD-binding FR-type" evidence="16">
    <location>
        <begin position="153"/>
        <end position="256"/>
    </location>
</feature>
<dbReference type="SUPFAM" id="SSF52343">
    <property type="entry name" value="Ferredoxin reductase-like, C-terminal NADP-linked domain"/>
    <property type="match status" value="1"/>
</dbReference>
<dbReference type="Pfam" id="PF00042">
    <property type="entry name" value="Globin"/>
    <property type="match status" value="1"/>
</dbReference>
<dbReference type="EMBL" id="SMCS01000006">
    <property type="protein sequence ID" value="TCV92748.1"/>
    <property type="molecule type" value="Genomic_DNA"/>
</dbReference>
<keyword evidence="14" id="KW-0813">Transport</keyword>
<dbReference type="OrthoDB" id="9801223at2"/>
<dbReference type="Proteomes" id="UP000295645">
    <property type="component" value="Unassembled WGS sequence"/>
</dbReference>
<comment type="caution">
    <text evidence="17">The sequence shown here is derived from an EMBL/GenBank/DDBJ whole genome shotgun (WGS) entry which is preliminary data.</text>
</comment>
<keyword evidence="7" id="KW-0479">Metal-binding</keyword>
<accession>A0A4R3YML6</accession>
<dbReference type="PANTHER" id="PTHR43396:SF3">
    <property type="entry name" value="FLAVOHEMOPROTEIN"/>
    <property type="match status" value="1"/>
</dbReference>
<evidence type="ECO:0000256" key="2">
    <source>
        <dbReference type="ARBA" id="ARBA00006401"/>
    </source>
</evidence>
<dbReference type="Pfam" id="PF00970">
    <property type="entry name" value="FAD_binding_6"/>
    <property type="match status" value="1"/>
</dbReference>
<evidence type="ECO:0000256" key="4">
    <source>
        <dbReference type="ARBA" id="ARBA00022575"/>
    </source>
</evidence>
<evidence type="ECO:0000259" key="15">
    <source>
        <dbReference type="PROSITE" id="PS01033"/>
    </source>
</evidence>
<comment type="cofactor">
    <cofactor evidence="1">
        <name>heme b</name>
        <dbReference type="ChEBI" id="CHEBI:60344"/>
    </cofactor>
</comment>
<comment type="catalytic activity">
    <reaction evidence="13">
        <text>2 nitric oxide + NADPH + 2 O2 = 2 nitrate + NADP(+) + H(+)</text>
        <dbReference type="Rhea" id="RHEA:19465"/>
        <dbReference type="ChEBI" id="CHEBI:15378"/>
        <dbReference type="ChEBI" id="CHEBI:15379"/>
        <dbReference type="ChEBI" id="CHEBI:16480"/>
        <dbReference type="ChEBI" id="CHEBI:17632"/>
        <dbReference type="ChEBI" id="CHEBI:57783"/>
        <dbReference type="ChEBI" id="CHEBI:58349"/>
        <dbReference type="EC" id="1.14.12.17"/>
    </reaction>
</comment>
<feature type="domain" description="Globin" evidence="15">
    <location>
        <begin position="1"/>
        <end position="139"/>
    </location>
</feature>
<dbReference type="SUPFAM" id="SSF46458">
    <property type="entry name" value="Globin-like"/>
    <property type="match status" value="1"/>
</dbReference>
<dbReference type="PROSITE" id="PS01033">
    <property type="entry name" value="GLOBIN"/>
    <property type="match status" value="1"/>
</dbReference>
<evidence type="ECO:0000259" key="16">
    <source>
        <dbReference type="PROSITE" id="PS51384"/>
    </source>
</evidence>
<gene>
    <name evidence="17" type="ORF">EC912_10686</name>
</gene>
<dbReference type="InterPro" id="IPR008333">
    <property type="entry name" value="Cbr1-like_FAD-bd_dom"/>
</dbReference>
<evidence type="ECO:0000313" key="18">
    <source>
        <dbReference type="Proteomes" id="UP000295645"/>
    </source>
</evidence>
<evidence type="ECO:0000256" key="1">
    <source>
        <dbReference type="ARBA" id="ARBA00001970"/>
    </source>
</evidence>
<dbReference type="RefSeq" id="WP_132145416.1">
    <property type="nucleotide sequence ID" value="NZ_SMCS01000006.1"/>
</dbReference>
<evidence type="ECO:0000313" key="17">
    <source>
        <dbReference type="EMBL" id="TCV92748.1"/>
    </source>
</evidence>
<dbReference type="InterPro" id="IPR001433">
    <property type="entry name" value="OxRdtase_FAD/NAD-bd"/>
</dbReference>
<dbReference type="GO" id="GO:0019825">
    <property type="term" value="F:oxygen binding"/>
    <property type="evidence" value="ECO:0007669"/>
    <property type="project" value="InterPro"/>
</dbReference>
<dbReference type="GO" id="GO:0009636">
    <property type="term" value="P:response to toxic substance"/>
    <property type="evidence" value="ECO:0007669"/>
    <property type="project" value="UniProtKB-KW"/>
</dbReference>
<evidence type="ECO:0000256" key="7">
    <source>
        <dbReference type="ARBA" id="ARBA00022723"/>
    </source>
</evidence>
<dbReference type="InterPro" id="IPR012292">
    <property type="entry name" value="Globin/Proto"/>
</dbReference>
<comment type="catalytic activity">
    <reaction evidence="12">
        <text>2 nitric oxide + NADH + 2 O2 = 2 nitrate + NAD(+) + H(+)</text>
        <dbReference type="Rhea" id="RHEA:19469"/>
        <dbReference type="ChEBI" id="CHEBI:15378"/>
        <dbReference type="ChEBI" id="CHEBI:15379"/>
        <dbReference type="ChEBI" id="CHEBI:16480"/>
        <dbReference type="ChEBI" id="CHEBI:17632"/>
        <dbReference type="ChEBI" id="CHEBI:57540"/>
        <dbReference type="ChEBI" id="CHEBI:57945"/>
        <dbReference type="EC" id="1.14.12.17"/>
    </reaction>
</comment>
<keyword evidence="8" id="KW-0521">NADP</keyword>
<dbReference type="PRINTS" id="PR00410">
    <property type="entry name" value="PHEHYDRXLASE"/>
</dbReference>
<evidence type="ECO:0000256" key="10">
    <source>
        <dbReference type="ARBA" id="ARBA00023027"/>
    </source>
</evidence>
<dbReference type="PROSITE" id="PS51384">
    <property type="entry name" value="FAD_FR"/>
    <property type="match status" value="1"/>
</dbReference>
<dbReference type="EC" id="1.14.12.17" evidence="3"/>
<evidence type="ECO:0000256" key="8">
    <source>
        <dbReference type="ARBA" id="ARBA00022857"/>
    </source>
</evidence>
<dbReference type="InterPro" id="IPR017927">
    <property type="entry name" value="FAD-bd_FR_type"/>
</dbReference>
<protein>
    <recommendedName>
        <fullName evidence="3">nitric oxide dioxygenase</fullName>
        <ecNumber evidence="3">1.14.12.17</ecNumber>
    </recommendedName>
</protein>
<dbReference type="GO" id="GO:0008941">
    <property type="term" value="F:nitric oxide dioxygenase NAD(P)H activity"/>
    <property type="evidence" value="ECO:0007669"/>
    <property type="project" value="UniProtKB-EC"/>
</dbReference>
<dbReference type="GO" id="GO:0071500">
    <property type="term" value="P:cellular response to nitrosative stress"/>
    <property type="evidence" value="ECO:0007669"/>
    <property type="project" value="TreeGrafter"/>
</dbReference>
<keyword evidence="18" id="KW-1185">Reference proteome</keyword>
<dbReference type="InterPro" id="IPR009050">
    <property type="entry name" value="Globin-like_sf"/>
</dbReference>
<dbReference type="GO" id="GO:0005344">
    <property type="term" value="F:oxygen carrier activity"/>
    <property type="evidence" value="ECO:0007669"/>
    <property type="project" value="UniProtKB-KW"/>
</dbReference>
<dbReference type="AlphaFoldDB" id="A0A4R3YML6"/>
<keyword evidence="10" id="KW-0520">NAD</keyword>
<comment type="similarity">
    <text evidence="2">In the C-terminal section; belongs to the flavoprotein pyridine nucleotide cytochrome reductase family.</text>
</comment>
<evidence type="ECO:0000256" key="11">
    <source>
        <dbReference type="ARBA" id="ARBA00025094"/>
    </source>
</evidence>
<evidence type="ECO:0000256" key="12">
    <source>
        <dbReference type="ARBA" id="ARBA00048649"/>
    </source>
</evidence>
<keyword evidence="17" id="KW-0560">Oxidoreductase</keyword>
<dbReference type="Pfam" id="PF00175">
    <property type="entry name" value="NAD_binding_1"/>
    <property type="match status" value="1"/>
</dbReference>
<dbReference type="Gene3D" id="2.40.30.10">
    <property type="entry name" value="Translation factors"/>
    <property type="match status" value="1"/>
</dbReference>
<name>A0A4R3YML6_9GAMM</name>